<evidence type="ECO:0000259" key="7">
    <source>
        <dbReference type="Pfam" id="PF00746"/>
    </source>
</evidence>
<dbReference type="EMBL" id="MIEK01000039">
    <property type="protein sequence ID" value="OEH81666.1"/>
    <property type="molecule type" value="Genomic_DNA"/>
</dbReference>
<feature type="domain" description="Gram-positive cocci surface proteins LPxTG" evidence="7">
    <location>
        <begin position="225"/>
        <end position="258"/>
    </location>
</feature>
<evidence type="ECO:0000256" key="6">
    <source>
        <dbReference type="SAM" id="Phobius"/>
    </source>
</evidence>
<evidence type="ECO:0000256" key="1">
    <source>
        <dbReference type="ARBA" id="ARBA00022512"/>
    </source>
</evidence>
<feature type="transmembrane region" description="Helical" evidence="6">
    <location>
        <begin position="240"/>
        <end position="257"/>
    </location>
</feature>
<feature type="compositionally biased region" description="Low complexity" evidence="5">
    <location>
        <begin position="175"/>
        <end position="228"/>
    </location>
</feature>
<organism evidence="8 9">
    <name type="scientific">Enterococcus rivorum</name>
    <dbReference type="NCBI Taxonomy" id="762845"/>
    <lineage>
        <taxon>Bacteria</taxon>
        <taxon>Bacillati</taxon>
        <taxon>Bacillota</taxon>
        <taxon>Bacilli</taxon>
        <taxon>Lactobacillales</taxon>
        <taxon>Enterococcaceae</taxon>
        <taxon>Enterococcus</taxon>
    </lineage>
</organism>
<keyword evidence="4" id="KW-0572">Peptidoglycan-anchor</keyword>
<evidence type="ECO:0000256" key="4">
    <source>
        <dbReference type="ARBA" id="ARBA00023088"/>
    </source>
</evidence>
<keyword evidence="6" id="KW-0812">Transmembrane</keyword>
<protein>
    <recommendedName>
        <fullName evidence="7">Gram-positive cocci surface proteins LPxTG domain-containing protein</fullName>
    </recommendedName>
</protein>
<evidence type="ECO:0000256" key="2">
    <source>
        <dbReference type="ARBA" id="ARBA00022525"/>
    </source>
</evidence>
<evidence type="ECO:0000256" key="3">
    <source>
        <dbReference type="ARBA" id="ARBA00022729"/>
    </source>
</evidence>
<dbReference type="NCBIfam" id="TIGR01167">
    <property type="entry name" value="LPXTG_anchor"/>
    <property type="match status" value="1"/>
</dbReference>
<keyword evidence="6" id="KW-0472">Membrane</keyword>
<proteinExistence type="predicted"/>
<reference evidence="8 9" key="1">
    <citation type="submission" date="2016-09" db="EMBL/GenBank/DDBJ databases">
        <authorList>
            <person name="Capua I."/>
            <person name="De Benedictis P."/>
            <person name="Joannis T."/>
            <person name="Lombin L.H."/>
            <person name="Cattoli G."/>
        </authorList>
    </citation>
    <scope>NUCLEOTIDE SEQUENCE [LARGE SCALE GENOMIC DNA]</scope>
    <source>
        <strain evidence="8 9">LMG 25899</strain>
    </source>
</reference>
<evidence type="ECO:0000256" key="5">
    <source>
        <dbReference type="SAM" id="MobiDB-lite"/>
    </source>
</evidence>
<keyword evidence="3" id="KW-0732">Signal</keyword>
<dbReference type="Proteomes" id="UP000095256">
    <property type="component" value="Unassembled WGS sequence"/>
</dbReference>
<dbReference type="AlphaFoldDB" id="A0A1E5KUU4"/>
<name>A0A1E5KUU4_9ENTE</name>
<keyword evidence="1" id="KW-0134">Cell wall</keyword>
<keyword evidence="9" id="KW-1185">Reference proteome</keyword>
<sequence>MRKIVRVVFLFFICVSVVSFSKVVRAEESNLSSNNTSESLESSVAPLVPAGNRAVVSSSLSPDKTLINDGDEVTWTLEVLAPTNPAFDDFKLDKNLPASVTYISESTIFNGVSAPDSIVWGSGGPARIGDAIITFKTVITGAPGETVTISIVGSDASVSIFSAEASVTLNGGGSTSDTSSSTSESTSQTFTTETTNSTESISTLENTTPTTATEVVNNTTDTGTTNKKTLPKTGDRENNYLFMLGICLSFVGLFVLFRNYKKIKE</sequence>
<dbReference type="Pfam" id="PF00746">
    <property type="entry name" value="Gram_pos_anchor"/>
    <property type="match status" value="1"/>
</dbReference>
<keyword evidence="6" id="KW-1133">Transmembrane helix</keyword>
<gene>
    <name evidence="8" type="ORF">BCR26_16000</name>
</gene>
<evidence type="ECO:0000313" key="9">
    <source>
        <dbReference type="Proteomes" id="UP000095256"/>
    </source>
</evidence>
<comment type="caution">
    <text evidence="8">The sequence shown here is derived from an EMBL/GenBank/DDBJ whole genome shotgun (WGS) entry which is preliminary data.</text>
</comment>
<accession>A0A1E5KUU4</accession>
<keyword evidence="2" id="KW-0964">Secreted</keyword>
<feature type="region of interest" description="Disordered" evidence="5">
    <location>
        <begin position="170"/>
        <end position="231"/>
    </location>
</feature>
<dbReference type="InterPro" id="IPR019931">
    <property type="entry name" value="LPXTG_anchor"/>
</dbReference>
<evidence type="ECO:0000313" key="8">
    <source>
        <dbReference type="EMBL" id="OEH81666.1"/>
    </source>
</evidence>
<dbReference type="RefSeq" id="WP_069699375.1">
    <property type="nucleotide sequence ID" value="NZ_JAGGMA010000015.1"/>
</dbReference>